<dbReference type="GO" id="GO:0003676">
    <property type="term" value="F:nucleic acid binding"/>
    <property type="evidence" value="ECO:0007669"/>
    <property type="project" value="InterPro"/>
</dbReference>
<dbReference type="EMBL" id="BGPR01001767">
    <property type="protein sequence ID" value="GBM61452.1"/>
    <property type="molecule type" value="Genomic_DNA"/>
</dbReference>
<reference evidence="1 2" key="1">
    <citation type="journal article" date="2019" name="Sci. Rep.">
        <title>Orb-weaving spider Araneus ventricosus genome elucidates the spidroin gene catalogue.</title>
        <authorList>
            <person name="Kono N."/>
            <person name="Nakamura H."/>
            <person name="Ohtoshi R."/>
            <person name="Moran D.A.P."/>
            <person name="Shinohara A."/>
            <person name="Yoshida Y."/>
            <person name="Fujiwara M."/>
            <person name="Mori M."/>
            <person name="Tomita M."/>
            <person name="Arakawa K."/>
        </authorList>
    </citation>
    <scope>NUCLEOTIDE SEQUENCE [LARGE SCALE GENOMIC DNA]</scope>
</reference>
<dbReference type="OrthoDB" id="10017160at2759"/>
<comment type="caution">
    <text evidence="1">The sequence shown here is derived from an EMBL/GenBank/DDBJ whole genome shotgun (WGS) entry which is preliminary data.</text>
</comment>
<protein>
    <recommendedName>
        <fullName evidence="3">Histone-lysine N-methyltransferase SETMAR</fullName>
    </recommendedName>
</protein>
<organism evidence="1 2">
    <name type="scientific">Araneus ventricosus</name>
    <name type="common">Orbweaver spider</name>
    <name type="synonym">Epeira ventricosa</name>
    <dbReference type="NCBI Taxonomy" id="182803"/>
    <lineage>
        <taxon>Eukaryota</taxon>
        <taxon>Metazoa</taxon>
        <taxon>Ecdysozoa</taxon>
        <taxon>Arthropoda</taxon>
        <taxon>Chelicerata</taxon>
        <taxon>Arachnida</taxon>
        <taxon>Araneae</taxon>
        <taxon>Araneomorphae</taxon>
        <taxon>Entelegynae</taxon>
        <taxon>Araneoidea</taxon>
        <taxon>Araneidae</taxon>
        <taxon>Araneus</taxon>
    </lineage>
</organism>
<evidence type="ECO:0008006" key="3">
    <source>
        <dbReference type="Google" id="ProtNLM"/>
    </source>
</evidence>
<dbReference type="Proteomes" id="UP000499080">
    <property type="component" value="Unassembled WGS sequence"/>
</dbReference>
<evidence type="ECO:0000313" key="1">
    <source>
        <dbReference type="EMBL" id="GBM61452.1"/>
    </source>
</evidence>
<proteinExistence type="predicted"/>
<dbReference type="Gene3D" id="3.30.420.10">
    <property type="entry name" value="Ribonuclease H-like superfamily/Ribonuclease H"/>
    <property type="match status" value="1"/>
</dbReference>
<dbReference type="AlphaFoldDB" id="A0A4Y2H585"/>
<dbReference type="PANTHER" id="PTHR46060:SF1">
    <property type="entry name" value="MARINER MOS1 TRANSPOSASE-LIKE PROTEIN"/>
    <property type="match status" value="1"/>
</dbReference>
<evidence type="ECO:0000313" key="2">
    <source>
        <dbReference type="Proteomes" id="UP000499080"/>
    </source>
</evidence>
<dbReference type="InterPro" id="IPR036397">
    <property type="entry name" value="RNaseH_sf"/>
</dbReference>
<dbReference type="PANTHER" id="PTHR46060">
    <property type="entry name" value="MARINER MOS1 TRANSPOSASE-LIKE PROTEIN"/>
    <property type="match status" value="1"/>
</dbReference>
<gene>
    <name evidence="1" type="ORF">AVEN_96563_1</name>
</gene>
<sequence length="98" mass="11199">MLSHGTVLLRDNARPHSASVTQNLSQQFGWEKFDHPPYSPDLASSDYRLFWNLKRDFGGRRFDSDDDAKNGVQRWLSSLVAPFLKESIDKLVSAMTNI</sequence>
<dbReference type="InterPro" id="IPR052709">
    <property type="entry name" value="Transposase-MT_Hybrid"/>
</dbReference>
<keyword evidence="2" id="KW-1185">Reference proteome</keyword>
<name>A0A4Y2H585_ARAVE</name>
<accession>A0A4Y2H585</accession>